<evidence type="ECO:0000313" key="7">
    <source>
        <dbReference type="EMBL" id="RMT82064.1"/>
    </source>
</evidence>
<feature type="transmembrane region" description="Helical" evidence="5">
    <location>
        <begin position="146"/>
        <end position="165"/>
    </location>
</feature>
<evidence type="ECO:0000256" key="2">
    <source>
        <dbReference type="ARBA" id="ARBA00004533"/>
    </source>
</evidence>
<name>A0A3M5PC35_PSEVI</name>
<dbReference type="AlphaFoldDB" id="A0A3M5PC35"/>
<dbReference type="RefSeq" id="WP_122208118.1">
    <property type="nucleotide sequence ID" value="NZ_RBTP01000031.1"/>
</dbReference>
<dbReference type="EC" id="2.7.7.65" evidence="3"/>
<dbReference type="CDD" id="cd01949">
    <property type="entry name" value="GGDEF"/>
    <property type="match status" value="1"/>
</dbReference>
<dbReference type="InterPro" id="IPR050469">
    <property type="entry name" value="Diguanylate_Cyclase"/>
</dbReference>
<feature type="domain" description="GGDEF" evidence="6">
    <location>
        <begin position="214"/>
        <end position="346"/>
    </location>
</feature>
<dbReference type="NCBIfam" id="TIGR00254">
    <property type="entry name" value="GGDEF"/>
    <property type="match status" value="1"/>
</dbReference>
<gene>
    <name evidence="7" type="ORF">ALP40_01747</name>
</gene>
<reference evidence="7 8" key="1">
    <citation type="submission" date="2018-08" db="EMBL/GenBank/DDBJ databases">
        <title>Recombination of ecologically and evolutionarily significant loci maintains genetic cohesion in the Pseudomonas syringae species complex.</title>
        <authorList>
            <person name="Dillon M."/>
            <person name="Thakur S."/>
            <person name="Almeida R.N.D."/>
            <person name="Weir B.S."/>
            <person name="Guttman D.S."/>
        </authorList>
    </citation>
    <scope>NUCLEOTIDE SEQUENCE [LARGE SCALE GENOMIC DNA]</scope>
    <source>
        <strain evidence="7 8">ICMP 19473</strain>
    </source>
</reference>
<dbReference type="PANTHER" id="PTHR45138">
    <property type="entry name" value="REGULATORY COMPONENTS OF SENSORY TRANSDUCTION SYSTEM"/>
    <property type="match status" value="1"/>
</dbReference>
<dbReference type="SUPFAM" id="SSF55073">
    <property type="entry name" value="Nucleotide cyclase"/>
    <property type="match status" value="1"/>
</dbReference>
<evidence type="ECO:0000313" key="8">
    <source>
        <dbReference type="Proteomes" id="UP000273854"/>
    </source>
</evidence>
<dbReference type="FunFam" id="3.30.70.270:FF:000001">
    <property type="entry name" value="Diguanylate cyclase domain protein"/>
    <property type="match status" value="1"/>
</dbReference>
<organism evidence="7 8">
    <name type="scientific">Pseudomonas viridiflava</name>
    <name type="common">Phytomonas viridiflava</name>
    <dbReference type="NCBI Taxonomy" id="33069"/>
    <lineage>
        <taxon>Bacteria</taxon>
        <taxon>Pseudomonadati</taxon>
        <taxon>Pseudomonadota</taxon>
        <taxon>Gammaproteobacteria</taxon>
        <taxon>Pseudomonadales</taxon>
        <taxon>Pseudomonadaceae</taxon>
        <taxon>Pseudomonas</taxon>
    </lineage>
</organism>
<evidence type="ECO:0000256" key="4">
    <source>
        <dbReference type="ARBA" id="ARBA00034247"/>
    </source>
</evidence>
<dbReference type="SMART" id="SM00267">
    <property type="entry name" value="GGDEF"/>
    <property type="match status" value="1"/>
</dbReference>
<dbReference type="OrthoDB" id="9812260at2"/>
<keyword evidence="5" id="KW-0812">Transmembrane</keyword>
<sequence>MNRYQGKGLAFAKRIYAPRTVGVSVGLITVAVSLLHVNAPLWLWPVALFNALVWPHVAYQLARTSRQPYQAEWRNLLTDSFAGGFWIGAMGFSVLPGITVVAMMAMHNIAAAGPRLMLRGFVAQALGVMASVLILNPTVNLESTALQMYACLPVLVIYPIFIGWMSHQVTLKLREHRNILHRLSRTDSLTGLLNHGAWKELLDIEFAKSRSLNQECVIALIDIDFFKTINDTYGHLVGDTVLQSISQALVDNLRKTDLTGRCGGDEFCVILPGVTTAQANRVLEKLRRAIDELSYSLHEDLKVSLSIGVAAYNHSLSDTSAWLHEADKALYLAKSTGRNRVVIADDIRADCSSMRTQT</sequence>
<keyword evidence="5" id="KW-1133">Transmembrane helix</keyword>
<evidence type="ECO:0000259" key="6">
    <source>
        <dbReference type="PROSITE" id="PS50887"/>
    </source>
</evidence>
<dbReference type="Pfam" id="PF00990">
    <property type="entry name" value="GGDEF"/>
    <property type="match status" value="1"/>
</dbReference>
<dbReference type="GO" id="GO:0052621">
    <property type="term" value="F:diguanylate cyclase activity"/>
    <property type="evidence" value="ECO:0007669"/>
    <property type="project" value="UniProtKB-EC"/>
</dbReference>
<accession>A0A3M5PC35</accession>
<dbReference type="InterPro" id="IPR007894">
    <property type="entry name" value="MASE2"/>
</dbReference>
<dbReference type="Gene3D" id="3.30.70.270">
    <property type="match status" value="1"/>
</dbReference>
<dbReference type="GO" id="GO:0005886">
    <property type="term" value="C:plasma membrane"/>
    <property type="evidence" value="ECO:0007669"/>
    <property type="project" value="UniProtKB-SubCell"/>
</dbReference>
<protein>
    <recommendedName>
        <fullName evidence="3">diguanylate cyclase</fullName>
        <ecNumber evidence="3">2.7.7.65</ecNumber>
    </recommendedName>
</protein>
<proteinExistence type="predicted"/>
<evidence type="ECO:0000256" key="1">
    <source>
        <dbReference type="ARBA" id="ARBA00001946"/>
    </source>
</evidence>
<dbReference type="InterPro" id="IPR043128">
    <property type="entry name" value="Rev_trsase/Diguanyl_cyclase"/>
</dbReference>
<comment type="caution">
    <text evidence="7">The sequence shown here is derived from an EMBL/GenBank/DDBJ whole genome shotgun (WGS) entry which is preliminary data.</text>
</comment>
<feature type="transmembrane region" description="Helical" evidence="5">
    <location>
        <begin position="21"/>
        <end position="44"/>
    </location>
</feature>
<comment type="catalytic activity">
    <reaction evidence="4">
        <text>2 GTP = 3',3'-c-di-GMP + 2 diphosphate</text>
        <dbReference type="Rhea" id="RHEA:24898"/>
        <dbReference type="ChEBI" id="CHEBI:33019"/>
        <dbReference type="ChEBI" id="CHEBI:37565"/>
        <dbReference type="ChEBI" id="CHEBI:58805"/>
        <dbReference type="EC" id="2.7.7.65"/>
    </reaction>
</comment>
<dbReference type="PROSITE" id="PS50887">
    <property type="entry name" value="GGDEF"/>
    <property type="match status" value="1"/>
</dbReference>
<dbReference type="Pfam" id="PF05230">
    <property type="entry name" value="MASE2"/>
    <property type="match status" value="1"/>
</dbReference>
<dbReference type="InterPro" id="IPR029787">
    <property type="entry name" value="Nucleotide_cyclase"/>
</dbReference>
<keyword evidence="5" id="KW-0472">Membrane</keyword>
<evidence type="ECO:0000256" key="3">
    <source>
        <dbReference type="ARBA" id="ARBA00012528"/>
    </source>
</evidence>
<feature type="transmembrane region" description="Helical" evidence="5">
    <location>
        <begin position="83"/>
        <end position="104"/>
    </location>
</feature>
<dbReference type="InterPro" id="IPR000160">
    <property type="entry name" value="GGDEF_dom"/>
</dbReference>
<dbReference type="Proteomes" id="UP000273854">
    <property type="component" value="Unassembled WGS sequence"/>
</dbReference>
<dbReference type="EMBL" id="RBTP01000031">
    <property type="protein sequence ID" value="RMT82064.1"/>
    <property type="molecule type" value="Genomic_DNA"/>
</dbReference>
<dbReference type="PANTHER" id="PTHR45138:SF9">
    <property type="entry name" value="DIGUANYLATE CYCLASE DGCM-RELATED"/>
    <property type="match status" value="1"/>
</dbReference>
<evidence type="ECO:0000256" key="5">
    <source>
        <dbReference type="SAM" id="Phobius"/>
    </source>
</evidence>
<feature type="transmembrane region" description="Helical" evidence="5">
    <location>
        <begin position="116"/>
        <end position="134"/>
    </location>
</feature>
<comment type="subcellular location">
    <subcellularLocation>
        <location evidence="2">Cell inner membrane</location>
    </subcellularLocation>
</comment>
<comment type="cofactor">
    <cofactor evidence="1">
        <name>Mg(2+)</name>
        <dbReference type="ChEBI" id="CHEBI:18420"/>
    </cofactor>
</comment>